<dbReference type="Gene3D" id="1.10.10.10">
    <property type="entry name" value="Winged helix-like DNA-binding domain superfamily/Winged helix DNA-binding domain"/>
    <property type="match status" value="1"/>
</dbReference>
<sequence length="109" mass="12233">MRLSLPTDRLILETLLEGRNLAANIAESVDRSRNYLNQRMALLHDYGLVAKVGPVEGTGLYEITPKGVAALRLIDEYEEGPEFENLVEERAELIEVRPPAIIDERADES</sequence>
<dbReference type="InterPro" id="IPR036388">
    <property type="entry name" value="WH-like_DNA-bd_sf"/>
</dbReference>
<accession>L9X0T6</accession>
<dbReference type="OrthoDB" id="338176at2157"/>
<dbReference type="SUPFAM" id="SSF46785">
    <property type="entry name" value="Winged helix' DNA-binding domain"/>
    <property type="match status" value="1"/>
</dbReference>
<organism evidence="1 2">
    <name type="scientific">Natronococcus jeotgali DSM 18795</name>
    <dbReference type="NCBI Taxonomy" id="1227498"/>
    <lineage>
        <taxon>Archaea</taxon>
        <taxon>Methanobacteriati</taxon>
        <taxon>Methanobacteriota</taxon>
        <taxon>Stenosarchaea group</taxon>
        <taxon>Halobacteria</taxon>
        <taxon>Halobacteriales</taxon>
        <taxon>Natrialbaceae</taxon>
        <taxon>Natronococcus</taxon>
    </lineage>
</organism>
<proteinExistence type="predicted"/>
<reference evidence="1 2" key="1">
    <citation type="journal article" date="2014" name="PLoS Genet.">
        <title>Phylogenetically driven sequencing of extremely halophilic archaea reveals strategies for static and dynamic osmo-response.</title>
        <authorList>
            <person name="Becker E.A."/>
            <person name="Seitzer P.M."/>
            <person name="Tritt A."/>
            <person name="Larsen D."/>
            <person name="Krusor M."/>
            <person name="Yao A.I."/>
            <person name="Wu D."/>
            <person name="Madern D."/>
            <person name="Eisen J.A."/>
            <person name="Darling A.E."/>
            <person name="Facciotti M.T."/>
        </authorList>
    </citation>
    <scope>NUCLEOTIDE SEQUENCE [LARGE SCALE GENOMIC DNA]</scope>
    <source>
        <strain evidence="1 2">DSM 18795</strain>
    </source>
</reference>
<evidence type="ECO:0008006" key="3">
    <source>
        <dbReference type="Google" id="ProtNLM"/>
    </source>
</evidence>
<keyword evidence="2" id="KW-1185">Reference proteome</keyword>
<comment type="caution">
    <text evidence="1">The sequence shown here is derived from an EMBL/GenBank/DDBJ whole genome shotgun (WGS) entry which is preliminary data.</text>
</comment>
<evidence type="ECO:0000313" key="1">
    <source>
        <dbReference type="EMBL" id="ELY54213.1"/>
    </source>
</evidence>
<protein>
    <recommendedName>
        <fullName evidence="3">Phage PhiH1 repressor protein</fullName>
    </recommendedName>
</protein>
<dbReference type="AlphaFoldDB" id="L9X0T6"/>
<name>L9X0T6_9EURY</name>
<dbReference type="Proteomes" id="UP000011531">
    <property type="component" value="Unassembled WGS sequence"/>
</dbReference>
<dbReference type="PATRIC" id="fig|1227498.3.peg.3266"/>
<gene>
    <name evidence="1" type="ORF">C492_16588</name>
</gene>
<evidence type="ECO:0000313" key="2">
    <source>
        <dbReference type="Proteomes" id="UP000011531"/>
    </source>
</evidence>
<dbReference type="InterPro" id="IPR036390">
    <property type="entry name" value="WH_DNA-bd_sf"/>
</dbReference>
<dbReference type="EMBL" id="AOIA01000141">
    <property type="protein sequence ID" value="ELY54213.1"/>
    <property type="molecule type" value="Genomic_DNA"/>
</dbReference>